<dbReference type="EMBL" id="CP072643">
    <property type="protein sequence ID" value="QUV95478.1"/>
    <property type="molecule type" value="Genomic_DNA"/>
</dbReference>
<feature type="transmembrane region" description="Helical" evidence="1">
    <location>
        <begin position="137"/>
        <end position="159"/>
    </location>
</feature>
<evidence type="ECO:0008006" key="4">
    <source>
        <dbReference type="Google" id="ProtNLM"/>
    </source>
</evidence>
<dbReference type="PANTHER" id="PTHR43044:SF1">
    <property type="entry name" value="QUINOL:CYTOCHROME C OXIDOREDUCTASE QUINONE-BINDING SUBUNIT 2"/>
    <property type="match status" value="1"/>
</dbReference>
<proteinExistence type="predicted"/>
<feature type="transmembrane region" description="Helical" evidence="1">
    <location>
        <begin position="48"/>
        <end position="74"/>
    </location>
</feature>
<feature type="transmembrane region" description="Helical" evidence="1">
    <location>
        <begin position="180"/>
        <end position="202"/>
    </location>
</feature>
<evidence type="ECO:0000313" key="3">
    <source>
        <dbReference type="Proteomes" id="UP000677668"/>
    </source>
</evidence>
<dbReference type="PANTHER" id="PTHR43044">
    <property type="match status" value="1"/>
</dbReference>
<accession>A0ABX8B4V2</accession>
<protein>
    <recommendedName>
        <fullName evidence="4">Quinol:cytochrome c oxidoreductase quinone-binding subunit 2</fullName>
    </recommendedName>
</protein>
<organism evidence="2 3">
    <name type="scientific">Chloracidobacterium sp. N</name>
    <dbReference type="NCBI Taxonomy" id="2821540"/>
    <lineage>
        <taxon>Bacteria</taxon>
        <taxon>Pseudomonadati</taxon>
        <taxon>Acidobacteriota</taxon>
        <taxon>Terriglobia</taxon>
        <taxon>Terriglobales</taxon>
        <taxon>Acidobacteriaceae</taxon>
        <taxon>Chloracidobacterium</taxon>
        <taxon>Chloracidobacterium aggregatum</taxon>
    </lineage>
</organism>
<evidence type="ECO:0000313" key="2">
    <source>
        <dbReference type="EMBL" id="QUV95478.1"/>
    </source>
</evidence>
<gene>
    <name evidence="2" type="ORF">J8C05_11590</name>
</gene>
<feature type="transmembrane region" description="Helical" evidence="1">
    <location>
        <begin position="256"/>
        <end position="274"/>
    </location>
</feature>
<keyword evidence="1" id="KW-0472">Membrane</keyword>
<evidence type="ECO:0000256" key="1">
    <source>
        <dbReference type="SAM" id="Phobius"/>
    </source>
</evidence>
<name>A0ABX8B4V2_9BACT</name>
<feature type="transmembrane region" description="Helical" evidence="1">
    <location>
        <begin position="326"/>
        <end position="345"/>
    </location>
</feature>
<feature type="transmembrane region" description="Helical" evidence="1">
    <location>
        <begin position="365"/>
        <end position="386"/>
    </location>
</feature>
<feature type="transmembrane region" description="Helical" evidence="1">
    <location>
        <begin position="214"/>
        <end position="235"/>
    </location>
</feature>
<keyword evidence="1" id="KW-0812">Transmembrane</keyword>
<dbReference type="Proteomes" id="UP000677668">
    <property type="component" value="Chromosome 2"/>
</dbReference>
<feature type="transmembrane region" description="Helical" evidence="1">
    <location>
        <begin position="294"/>
        <end position="314"/>
    </location>
</feature>
<feature type="transmembrane region" description="Helical" evidence="1">
    <location>
        <begin position="94"/>
        <end position="117"/>
    </location>
</feature>
<keyword evidence="3" id="KW-1185">Reference proteome</keyword>
<dbReference type="RefSeq" id="WP_211423699.1">
    <property type="nucleotide sequence ID" value="NZ_CP072643.1"/>
</dbReference>
<feature type="transmembrane region" description="Helical" evidence="1">
    <location>
        <begin position="21"/>
        <end position="42"/>
    </location>
</feature>
<reference evidence="2 3" key="1">
    <citation type="submission" date="2021-03" db="EMBL/GenBank/DDBJ databases">
        <title>Genomic and phenotypic characterization of Chloracidobacterium isolates provides evidence for multiple species.</title>
        <authorList>
            <person name="Saini M.K."/>
            <person name="Costas A.M.G."/>
            <person name="Tank M."/>
            <person name="Bryant D.A."/>
        </authorList>
    </citation>
    <scope>NUCLEOTIDE SEQUENCE [LARGE SCALE GENOMIC DNA]</scope>
    <source>
        <strain evidence="2 3">N</strain>
    </source>
</reference>
<sequence>MSYEATQVQWDAPVPAVVRQLQMPALIIGIVGAGLAIVAAVLDFRQFLHAYLFAFTFWNGVTLGAMVLLMIQYLTGGGWGILGRRTMEAAIRNIWLMALFFLPILAGVLLNKLYIWTDTARVEADHHLHQKATYLNIPFFLGRLVFYFTVWLVWAYFLSRWSLEQDQSGDKKLAQKLRNLSGPGLLVMAITMTFSNIDWLMSLEPYWFSSMYPLINMVGNLLSAVCFTVAFVALMSDMPPFKGLITSKHFRDFGNLMLAFTMLWTYTSLSQFLITYSGNLPEETPWYLNRLNGGWGYVAASLLVGHFMLPFAVLLQRQVKDPGKPLIYVGAFIIFMRMVDLFWWIKPTYDAGHGFHAVEHLSHFSLTWMDIVTPLAIGGIWVWFYLRNLQQRPLIPRHDPNMKEAFAHGGH</sequence>
<keyword evidence="1" id="KW-1133">Transmembrane helix</keyword>